<dbReference type="Proteomes" id="UP000236291">
    <property type="component" value="Unassembled WGS sequence"/>
</dbReference>
<accession>A0A2K3M393</accession>
<proteinExistence type="predicted"/>
<protein>
    <submittedName>
        <fullName evidence="1">Uncharacterized protein</fullName>
    </submittedName>
</protein>
<dbReference type="ExpressionAtlas" id="A0A2K3M393">
    <property type="expression patterns" value="baseline"/>
</dbReference>
<reference evidence="1 2" key="2">
    <citation type="journal article" date="2017" name="Front. Plant Sci.">
        <title>Gene Classification and Mining of Molecular Markers Useful in Red Clover (Trifolium pratense) Breeding.</title>
        <authorList>
            <person name="Istvanek J."/>
            <person name="Dluhosova J."/>
            <person name="Dluhos P."/>
            <person name="Patkova L."/>
            <person name="Nedelnik J."/>
            <person name="Repkova J."/>
        </authorList>
    </citation>
    <scope>NUCLEOTIDE SEQUENCE [LARGE SCALE GENOMIC DNA]</scope>
    <source>
        <strain evidence="2">cv. Tatra</strain>
        <tissue evidence="1">Young leaves</tissue>
    </source>
</reference>
<reference evidence="1 2" key="1">
    <citation type="journal article" date="2014" name="Am. J. Bot.">
        <title>Genome assembly and annotation for red clover (Trifolium pratense; Fabaceae).</title>
        <authorList>
            <person name="Istvanek J."/>
            <person name="Jaros M."/>
            <person name="Krenek A."/>
            <person name="Repkova J."/>
        </authorList>
    </citation>
    <scope>NUCLEOTIDE SEQUENCE [LARGE SCALE GENOMIC DNA]</scope>
    <source>
        <strain evidence="2">cv. Tatra</strain>
        <tissue evidence="1">Young leaves</tissue>
    </source>
</reference>
<dbReference type="EMBL" id="ASHM01048321">
    <property type="protein sequence ID" value="PNX85265.1"/>
    <property type="molecule type" value="Genomic_DNA"/>
</dbReference>
<name>A0A2K3M393_TRIPR</name>
<organism evidence="1 2">
    <name type="scientific">Trifolium pratense</name>
    <name type="common">Red clover</name>
    <dbReference type="NCBI Taxonomy" id="57577"/>
    <lineage>
        <taxon>Eukaryota</taxon>
        <taxon>Viridiplantae</taxon>
        <taxon>Streptophyta</taxon>
        <taxon>Embryophyta</taxon>
        <taxon>Tracheophyta</taxon>
        <taxon>Spermatophyta</taxon>
        <taxon>Magnoliopsida</taxon>
        <taxon>eudicotyledons</taxon>
        <taxon>Gunneridae</taxon>
        <taxon>Pentapetalae</taxon>
        <taxon>rosids</taxon>
        <taxon>fabids</taxon>
        <taxon>Fabales</taxon>
        <taxon>Fabaceae</taxon>
        <taxon>Papilionoideae</taxon>
        <taxon>50 kb inversion clade</taxon>
        <taxon>NPAAA clade</taxon>
        <taxon>Hologalegina</taxon>
        <taxon>IRL clade</taxon>
        <taxon>Trifolieae</taxon>
        <taxon>Trifolium</taxon>
    </lineage>
</organism>
<evidence type="ECO:0000313" key="2">
    <source>
        <dbReference type="Proteomes" id="UP000236291"/>
    </source>
</evidence>
<comment type="caution">
    <text evidence="1">The sequence shown here is derived from an EMBL/GenBank/DDBJ whole genome shotgun (WGS) entry which is preliminary data.</text>
</comment>
<gene>
    <name evidence="1" type="ORF">L195_g041333</name>
</gene>
<dbReference type="AlphaFoldDB" id="A0A2K3M393"/>
<sequence length="129" mass="14409">MVDCHSLTYEVTTSSDMHINNITGLTLNDSVRRKVEETGFGFLVKLHEMLPKKKGLLLPLNFVNSLVSNYNAEADCFKIRNGANEFDLDFGLEDILYITGLPNQWDAGDGNNTARCCPNLVNTFSYGKN</sequence>
<evidence type="ECO:0000313" key="1">
    <source>
        <dbReference type="EMBL" id="PNX85265.1"/>
    </source>
</evidence>